<dbReference type="SMART" id="SM00179">
    <property type="entry name" value="EGF_CA"/>
    <property type="match status" value="1"/>
</dbReference>
<reference evidence="5 6" key="2">
    <citation type="submission" date="2018-11" db="EMBL/GenBank/DDBJ databases">
        <authorList>
            <consortium name="Pathogen Informatics"/>
        </authorList>
    </citation>
    <scope>NUCLEOTIDE SEQUENCE [LARGE SCALE GENOMIC DNA]</scope>
</reference>
<dbReference type="EMBL" id="UZAD01000144">
    <property type="protein sequence ID" value="VDN82831.1"/>
    <property type="molecule type" value="Genomic_DNA"/>
</dbReference>
<dbReference type="PANTHER" id="PTHR46513">
    <property type="entry name" value="VITELLOGENIN RECEPTOR-LIKE PROTEIN-RELATED-RELATED"/>
    <property type="match status" value="1"/>
</dbReference>
<evidence type="ECO:0000259" key="4">
    <source>
        <dbReference type="SMART" id="SM00179"/>
    </source>
</evidence>
<reference evidence="7" key="1">
    <citation type="submission" date="2016-04" db="UniProtKB">
        <authorList>
            <consortium name="WormBaseParasite"/>
        </authorList>
    </citation>
    <scope>IDENTIFICATION</scope>
</reference>
<feature type="compositionally biased region" description="Polar residues" evidence="3">
    <location>
        <begin position="645"/>
        <end position="658"/>
    </location>
</feature>
<dbReference type="PROSITE" id="PS01187">
    <property type="entry name" value="EGF_CA"/>
    <property type="match status" value="1"/>
</dbReference>
<feature type="region of interest" description="Disordered" evidence="3">
    <location>
        <begin position="445"/>
        <end position="536"/>
    </location>
</feature>
<dbReference type="STRING" id="6280.A0A158PQE1"/>
<dbReference type="GO" id="GO:0060070">
    <property type="term" value="P:canonical Wnt signaling pathway"/>
    <property type="evidence" value="ECO:0007669"/>
    <property type="project" value="TreeGrafter"/>
</dbReference>
<keyword evidence="1" id="KW-0245">EGF-like domain</keyword>
<evidence type="ECO:0000313" key="6">
    <source>
        <dbReference type="Proteomes" id="UP000278627"/>
    </source>
</evidence>
<keyword evidence="6" id="KW-1185">Reference proteome</keyword>
<dbReference type="InterPro" id="IPR050778">
    <property type="entry name" value="Cueball_EGF_LRP_Nidogen"/>
</dbReference>
<keyword evidence="2" id="KW-1015">Disulfide bond</keyword>
<dbReference type="InterPro" id="IPR018097">
    <property type="entry name" value="EGF_Ca-bd_CS"/>
</dbReference>
<evidence type="ECO:0000256" key="3">
    <source>
        <dbReference type="SAM" id="MobiDB-lite"/>
    </source>
</evidence>
<evidence type="ECO:0000256" key="2">
    <source>
        <dbReference type="ARBA" id="ARBA00023157"/>
    </source>
</evidence>
<proteinExistence type="predicted"/>
<dbReference type="Proteomes" id="UP000278627">
    <property type="component" value="Unassembled WGS sequence"/>
</dbReference>
<protein>
    <submittedName>
        <fullName evidence="7">EGF_CA domain-containing protein</fullName>
    </submittedName>
</protein>
<dbReference type="InterPro" id="IPR011042">
    <property type="entry name" value="6-blade_b-propeller_TolB-like"/>
</dbReference>
<sequence length="843" mass="98473">MKLFTLKRITERNKSHCDFVTEQWIVEKCLIPFLDKFYFDRLFFEKSFADAQSILCKLYSEYKNYTSDYDCRTLNDQSDRFLIEICSNSLQKQLREHYACFNNFRNYFIFSPECFDNSSLHSNQETTLFQSEYEHNKVEGRKCRIVQWYLNCNLTSAYNKTCSAVAQIMRRYYELLLNSNQNSCDLQKFNFNSSSLNLTDPENITQLSGNSSKINNSLGDLLNSTNKNNERCDIASERYILEAARELRKYEYLPYRLFRIPFNQLIERTPCLDYEIYKKNVQGISSQCRKMNTHLEKIYDYYCSNSFINSLLNQESCIEKLQSICNQSECSNVDLFSAAYNSLLKTERILNKKTFDFSSEWCDFAKRYFGCGITESFYEVCPKTAEALQNYFEILINANNSNCYLRQSTANLNEIVIRLIRQPIADLNETVPDWSDRQPTANFNETVPDWSDRQPTANFNETVPDWSDRQPTANFNETVPDWSDRQPTADLNETVPDWSDRQPTADLNETVPDWSDRQPTANFNETVPDWSDRQPTANFNESVPDWSDRQPTANFNETVPDWSDRQPTANFNETVPDRSDRQPTANFNETVPDWSDRQPTANFNETVPDWSDRQPTANFNESVPDWSDRQPTANFNETVPDWSDRQPTADLNENISNASNNSDLQTCNNCKIIKCPEGFYYNKQLAECVDVDECASNKHFCSQKCINKQGSYDCECFGPFYRLARNNRRCYRTDNESVVFFLAHSHSVWNITYNAKSQLKLVPSNRAEKVAMFDYDLKEKKLYYVDLTRNSIQYVNLLDRNRVHIIQNHDIEGTEGIAIDWIHSNNSNSLNSNGNDDSIVKMQ</sequence>
<dbReference type="Gene3D" id="2.10.25.10">
    <property type="entry name" value="Laminin"/>
    <property type="match status" value="1"/>
</dbReference>
<dbReference type="PANTHER" id="PTHR46513:SF13">
    <property type="entry name" value="EGF-LIKE DOMAIN-CONTAINING PROTEIN"/>
    <property type="match status" value="1"/>
</dbReference>
<name>A0A158PQE1_BRUPA</name>
<dbReference type="GO" id="GO:0005886">
    <property type="term" value="C:plasma membrane"/>
    <property type="evidence" value="ECO:0007669"/>
    <property type="project" value="TreeGrafter"/>
</dbReference>
<evidence type="ECO:0000256" key="1">
    <source>
        <dbReference type="ARBA" id="ARBA00022536"/>
    </source>
</evidence>
<evidence type="ECO:0000313" key="5">
    <source>
        <dbReference type="EMBL" id="VDN82831.1"/>
    </source>
</evidence>
<dbReference type="GO" id="GO:0042813">
    <property type="term" value="F:Wnt receptor activity"/>
    <property type="evidence" value="ECO:0007669"/>
    <property type="project" value="TreeGrafter"/>
</dbReference>
<gene>
    <name evidence="5" type="ORF">BPAG_LOCUS1645</name>
</gene>
<dbReference type="GO" id="GO:0005509">
    <property type="term" value="F:calcium ion binding"/>
    <property type="evidence" value="ECO:0007669"/>
    <property type="project" value="InterPro"/>
</dbReference>
<organism evidence="7">
    <name type="scientific">Brugia pahangi</name>
    <name type="common">Filarial nematode worm</name>
    <dbReference type="NCBI Taxonomy" id="6280"/>
    <lineage>
        <taxon>Eukaryota</taxon>
        <taxon>Metazoa</taxon>
        <taxon>Ecdysozoa</taxon>
        <taxon>Nematoda</taxon>
        <taxon>Chromadorea</taxon>
        <taxon>Rhabditida</taxon>
        <taxon>Spirurina</taxon>
        <taxon>Spiruromorpha</taxon>
        <taxon>Filarioidea</taxon>
        <taxon>Onchocercidae</taxon>
        <taxon>Brugia</taxon>
    </lineage>
</organism>
<dbReference type="Pfam" id="PF07645">
    <property type="entry name" value="EGF_CA"/>
    <property type="match status" value="1"/>
</dbReference>
<dbReference type="InterPro" id="IPR001881">
    <property type="entry name" value="EGF-like_Ca-bd_dom"/>
</dbReference>
<dbReference type="InterPro" id="IPR049883">
    <property type="entry name" value="NOTCH1_EGF-like"/>
</dbReference>
<dbReference type="Gene3D" id="2.120.10.30">
    <property type="entry name" value="TolB, C-terminal domain"/>
    <property type="match status" value="1"/>
</dbReference>
<evidence type="ECO:0000313" key="7">
    <source>
        <dbReference type="WBParaSite" id="BPAG_0000166401-mRNA-1"/>
    </source>
</evidence>
<dbReference type="SUPFAM" id="SSF57196">
    <property type="entry name" value="EGF/Laminin"/>
    <property type="match status" value="1"/>
</dbReference>
<feature type="domain" description="EGF-like calcium-binding" evidence="4">
    <location>
        <begin position="690"/>
        <end position="731"/>
    </location>
</feature>
<dbReference type="AlphaFoldDB" id="A0A158PQE1"/>
<dbReference type="WBParaSite" id="BPAG_0000166401-mRNA-1">
    <property type="protein sequence ID" value="BPAG_0000166401-mRNA-1"/>
    <property type="gene ID" value="BPAG_0000166401"/>
</dbReference>
<feature type="region of interest" description="Disordered" evidence="3">
    <location>
        <begin position="557"/>
        <end position="658"/>
    </location>
</feature>
<accession>A0A158PQE1</accession>
<dbReference type="GO" id="GO:0017147">
    <property type="term" value="F:Wnt-protein binding"/>
    <property type="evidence" value="ECO:0007669"/>
    <property type="project" value="TreeGrafter"/>
</dbReference>